<evidence type="ECO:0000313" key="3">
    <source>
        <dbReference type="Proteomes" id="UP000635902"/>
    </source>
</evidence>
<proteinExistence type="predicted"/>
<dbReference type="InterPro" id="IPR018647">
    <property type="entry name" value="SLFN_3-like_DNA/RNA_helicase"/>
</dbReference>
<accession>A0ABR9ZJH6</accession>
<keyword evidence="3" id="KW-1185">Reference proteome</keyword>
<dbReference type="Proteomes" id="UP000635902">
    <property type="component" value="Unassembled WGS sequence"/>
</dbReference>
<sequence>MSRLTPYIREVGYSNDELKRLRAEIQKGSGSKRNREHQVLFRFPTVYVVHDQPVSNQDQPEYTVYIGETSDIATRTNQHLTIDPKTREDWHGLANSGTSKMFIIGHEHFNKSLTLDIENRLMTYMLGVNAVKNLNNRRTNQQLDYYTREEFDEIFTRVWRGLRNKDKKLFPAESIVRDSALFKASPFHKLSEEQLTAKRDIHDAIQDALATNKRGQLIVVSGDAGAGKTVLLSSLFFELFQNENNEDDPSAFQDLDAYMLINHDEQATIYQNIAKRLGVLDKGKTRVSKPTKFINDRDVSNDNDKLADVVLVDEAHLLWTQGKQSYRGKNQLNDLLDRARVVVVVFDKNQIMAANQYWEEHEFEQLKANAAASIQLTNQMRMDAEPETVRWVRSLVDLGNIDPIPVDEKYDLQVFDDPTKMWKSVKQASTKMDLGLSRVLATFDWAYSSTPKGNNGETWDVEIGDFRLPWNREIPLSPAERRRTKNLSWAEQEHTINEVGSTFTIQGSDLNYAGVILGPSVKWRDGHVVVDPSASKNKAATNKRTLFDGSKVTVSEDLLKNEINVLLTRGVHGLYIYAVDEPLRAELLRAQEVRNRKKEALEKK</sequence>
<evidence type="ECO:0000313" key="2">
    <source>
        <dbReference type="EMBL" id="MBF4553148.1"/>
    </source>
</evidence>
<dbReference type="InterPro" id="IPR027417">
    <property type="entry name" value="P-loop_NTPase"/>
</dbReference>
<dbReference type="PROSITE" id="PS50164">
    <property type="entry name" value="GIY_YIG"/>
    <property type="match status" value="1"/>
</dbReference>
<feature type="domain" description="GIY-YIG" evidence="1">
    <location>
        <begin position="42"/>
        <end position="134"/>
    </location>
</feature>
<organism evidence="2 3">
    <name type="scientific">Corynebacterium suicordis DSM 45110</name>
    <dbReference type="NCBI Taxonomy" id="1121369"/>
    <lineage>
        <taxon>Bacteria</taxon>
        <taxon>Bacillati</taxon>
        <taxon>Actinomycetota</taxon>
        <taxon>Actinomycetes</taxon>
        <taxon>Mycobacteriales</taxon>
        <taxon>Corynebacteriaceae</taxon>
        <taxon>Corynebacterium</taxon>
    </lineage>
</organism>
<gene>
    <name evidence="2" type="ORF">IRY30_03495</name>
</gene>
<dbReference type="Pfam" id="PF09848">
    <property type="entry name" value="SLFN-g3_helicase"/>
    <property type="match status" value="1"/>
</dbReference>
<dbReference type="EMBL" id="JADKMY010000001">
    <property type="protein sequence ID" value="MBF4553148.1"/>
    <property type="molecule type" value="Genomic_DNA"/>
</dbReference>
<dbReference type="InterPro" id="IPR000305">
    <property type="entry name" value="GIY-YIG_endonuc"/>
</dbReference>
<dbReference type="Gene3D" id="3.40.50.300">
    <property type="entry name" value="P-loop containing nucleotide triphosphate hydrolases"/>
    <property type="match status" value="1"/>
</dbReference>
<reference evidence="2 3" key="1">
    <citation type="submission" date="2020-10" db="EMBL/GenBank/DDBJ databases">
        <title>Novel species in genus Corynebacterium.</title>
        <authorList>
            <person name="Zhang G."/>
        </authorList>
    </citation>
    <scope>NUCLEOTIDE SEQUENCE [LARGE SCALE GENOMIC DNA]</scope>
    <source>
        <strain evidence="2 3">DSM 45110</strain>
    </source>
</reference>
<comment type="caution">
    <text evidence="2">The sequence shown here is derived from an EMBL/GenBank/DDBJ whole genome shotgun (WGS) entry which is preliminary data.</text>
</comment>
<dbReference type="SUPFAM" id="SSF52540">
    <property type="entry name" value="P-loop containing nucleoside triphosphate hydrolases"/>
    <property type="match status" value="1"/>
</dbReference>
<name>A0ABR9ZJH6_9CORY</name>
<dbReference type="CDD" id="cd10439">
    <property type="entry name" value="GIY-YIG_COG3410"/>
    <property type="match status" value="1"/>
</dbReference>
<protein>
    <submittedName>
        <fullName evidence="2">DUF2075 domain-containing protein</fullName>
    </submittedName>
</protein>
<dbReference type="RefSeq" id="WP_194555984.1">
    <property type="nucleotide sequence ID" value="NZ_JADKMY010000001.1"/>
</dbReference>
<evidence type="ECO:0000259" key="1">
    <source>
        <dbReference type="PROSITE" id="PS50164"/>
    </source>
</evidence>